<dbReference type="InterPro" id="IPR013783">
    <property type="entry name" value="Ig-like_fold"/>
</dbReference>
<name>A0ABN8EQ79_9BACT</name>
<sequence>MKEKNIPLKHYLTYCKCLLFTLFSLGWHVSFPQISLSKFPLSNQVIQRNDNDEASVKVKGRVTENGHTSISLLILQDGNTFHNSSVDIASNSDFEFNPTLKAGNHDYTFILKLDGSREVKKSSRVAIGDLFLIYGQSNALGSGGIDTYWPEKNPLMRFFTVANFENGDSEWVLPYETSTWPGTGTLELQKFLCGKYNYPVGVIVASVGGSDIKGLNNRNAQNPADRNTNYGKMLLQTMFSDIKDQIKYFIFRQGETDGSYQLESEQYPAEFEKLYNNLNIDFPNLKKIYNVQNNILTVNNSKAGFLRDFQRKTKNLYPKITTMSSMGTTGYDGLHYTLKGYSQTAFELSRIIGKEIYGDNQSNQIYSPDIKKAYWENSKLVLEFDEGMQMVYPKDSIVNGVIWRMEDFIYIDGHNNVVEGGTGIGNKIYLSVSNTENAKTVSYLPNWYGNFGESSYQGGHLKNQYGMRAFSFDNILIGGEVVTTTTIDLSAEINENIQVKLTWNGNSQKTFHIERSDDNEHFNEIATTTGDVFYDSEVSLDKKYFYRIFDENTPNTKSNTKEVTLKCLENVNLTILPNVPYIGANTSIIAIVSITTSKQLSLEAKKSIDLNHGFDAAFGSDFTAEIGGCKNN</sequence>
<reference evidence="3" key="1">
    <citation type="submission" date="2021-12" db="EMBL/GenBank/DDBJ databases">
        <authorList>
            <person name="Rodrigo-Torres L."/>
            <person name="Arahal R. D."/>
            <person name="Lucena T."/>
        </authorList>
    </citation>
    <scope>NUCLEOTIDE SEQUENCE</scope>
    <source>
        <strain evidence="3">CECT 8858</strain>
    </source>
</reference>
<dbReference type="Proteomes" id="UP000837932">
    <property type="component" value="Unassembled WGS sequence"/>
</dbReference>
<comment type="caution">
    <text evidence="3">The sequence shown here is derived from an EMBL/GenBank/DDBJ whole genome shotgun (WGS) entry which is preliminary data.</text>
</comment>
<dbReference type="Gene3D" id="2.60.40.10">
    <property type="entry name" value="Immunoglobulins"/>
    <property type="match status" value="1"/>
</dbReference>
<organism evidence="3 4">
    <name type="scientific">Emticicia aquatica</name>
    <dbReference type="NCBI Taxonomy" id="1681835"/>
    <lineage>
        <taxon>Bacteria</taxon>
        <taxon>Pseudomonadati</taxon>
        <taxon>Bacteroidota</taxon>
        <taxon>Cytophagia</taxon>
        <taxon>Cytophagales</taxon>
        <taxon>Leadbetterellaceae</taxon>
        <taxon>Emticicia</taxon>
    </lineage>
</organism>
<protein>
    <recommendedName>
        <fullName evidence="2">Sialate O-acetylesterase domain-containing protein</fullName>
    </recommendedName>
</protein>
<accession>A0ABN8EQ79</accession>
<keyword evidence="4" id="KW-1185">Reference proteome</keyword>
<dbReference type="NCBIfam" id="NF045639">
    <property type="entry name" value="GCX_COOH"/>
    <property type="match status" value="1"/>
</dbReference>
<dbReference type="Pfam" id="PF03629">
    <property type="entry name" value="SASA"/>
    <property type="match status" value="1"/>
</dbReference>
<dbReference type="InterPro" id="IPR036514">
    <property type="entry name" value="SGNH_hydro_sf"/>
</dbReference>
<evidence type="ECO:0000313" key="3">
    <source>
        <dbReference type="EMBL" id="CAH0995038.1"/>
    </source>
</evidence>
<feature type="domain" description="Sialate O-acetylesterase" evidence="2">
    <location>
        <begin position="129"/>
        <end position="344"/>
    </location>
</feature>
<gene>
    <name evidence="3" type="ORF">EMA8858_01158</name>
</gene>
<keyword evidence="1" id="KW-0378">Hydrolase</keyword>
<dbReference type="InterPro" id="IPR005181">
    <property type="entry name" value="SASA"/>
</dbReference>
<evidence type="ECO:0000313" key="4">
    <source>
        <dbReference type="Proteomes" id="UP000837932"/>
    </source>
</evidence>
<dbReference type="EMBL" id="CAKLPY010000001">
    <property type="protein sequence ID" value="CAH0995038.1"/>
    <property type="molecule type" value="Genomic_DNA"/>
</dbReference>
<proteinExistence type="predicted"/>
<dbReference type="RefSeq" id="WP_238805315.1">
    <property type="nucleotide sequence ID" value="NZ_CAKLPY010000001.1"/>
</dbReference>
<evidence type="ECO:0000256" key="1">
    <source>
        <dbReference type="ARBA" id="ARBA00022801"/>
    </source>
</evidence>
<dbReference type="SUPFAM" id="SSF52266">
    <property type="entry name" value="SGNH hydrolase"/>
    <property type="match status" value="1"/>
</dbReference>
<dbReference type="Gene3D" id="3.40.50.1110">
    <property type="entry name" value="SGNH hydrolase"/>
    <property type="match status" value="1"/>
</dbReference>
<dbReference type="InterPro" id="IPR055015">
    <property type="entry name" value="GCX_COOH"/>
</dbReference>
<evidence type="ECO:0000259" key="2">
    <source>
        <dbReference type="Pfam" id="PF03629"/>
    </source>
</evidence>